<dbReference type="InterPro" id="IPR038765">
    <property type="entry name" value="Papain-like_cys_pep_sf"/>
</dbReference>
<dbReference type="AlphaFoldDB" id="R0G1Z4"/>
<evidence type="ECO:0000256" key="1">
    <source>
        <dbReference type="ARBA" id="ARBA00005234"/>
    </source>
</evidence>
<dbReference type="GO" id="GO:0006508">
    <property type="term" value="P:proteolysis"/>
    <property type="evidence" value="ECO:0007669"/>
    <property type="project" value="UniProtKB-KW"/>
</dbReference>
<dbReference type="EMBL" id="KB870808">
    <property type="protein sequence ID" value="EOA29427.1"/>
    <property type="molecule type" value="Genomic_DNA"/>
</dbReference>
<evidence type="ECO:0000256" key="2">
    <source>
        <dbReference type="ARBA" id="ARBA00022670"/>
    </source>
</evidence>
<gene>
    <name evidence="5" type="ORF">CARUB_v10025721mg</name>
</gene>
<dbReference type="OrthoDB" id="1104567at2759"/>
<keyword evidence="3" id="KW-0378">Hydrolase</keyword>
<evidence type="ECO:0000313" key="6">
    <source>
        <dbReference type="Proteomes" id="UP000029121"/>
    </source>
</evidence>
<reference evidence="6" key="1">
    <citation type="journal article" date="2013" name="Nat. Genet.">
        <title>The Capsella rubella genome and the genomic consequences of rapid mating system evolution.</title>
        <authorList>
            <person name="Slotte T."/>
            <person name="Hazzouri K.M."/>
            <person name="Agren J.A."/>
            <person name="Koenig D."/>
            <person name="Maumus F."/>
            <person name="Guo Y.L."/>
            <person name="Steige K."/>
            <person name="Platts A.E."/>
            <person name="Escobar J.S."/>
            <person name="Newman L.K."/>
            <person name="Wang W."/>
            <person name="Mandakova T."/>
            <person name="Vello E."/>
            <person name="Smith L.M."/>
            <person name="Henz S.R."/>
            <person name="Steffen J."/>
            <person name="Takuno S."/>
            <person name="Brandvain Y."/>
            <person name="Coop G."/>
            <person name="Andolfatto P."/>
            <person name="Hu T.T."/>
            <person name="Blanchette M."/>
            <person name="Clark R.M."/>
            <person name="Quesneville H."/>
            <person name="Nordborg M."/>
            <person name="Gaut B.S."/>
            <person name="Lysak M.A."/>
            <person name="Jenkins J."/>
            <person name="Grimwood J."/>
            <person name="Chapman J."/>
            <person name="Prochnik S."/>
            <person name="Shu S."/>
            <person name="Rokhsar D."/>
            <person name="Schmutz J."/>
            <person name="Weigel D."/>
            <person name="Wright S.I."/>
        </authorList>
    </citation>
    <scope>NUCLEOTIDE SEQUENCE [LARGE SCALE GENOMIC DNA]</scope>
    <source>
        <strain evidence="6">cv. Monte Gargano</strain>
    </source>
</reference>
<evidence type="ECO:0000259" key="4">
    <source>
        <dbReference type="PROSITE" id="PS50600"/>
    </source>
</evidence>
<evidence type="ECO:0000313" key="5">
    <source>
        <dbReference type="EMBL" id="EOA29427.1"/>
    </source>
</evidence>
<dbReference type="Gene3D" id="3.40.395.10">
    <property type="entry name" value="Adenoviral Proteinase, Chain A"/>
    <property type="match status" value="1"/>
</dbReference>
<dbReference type="InterPro" id="IPR003653">
    <property type="entry name" value="Peptidase_C48_C"/>
</dbReference>
<keyword evidence="2" id="KW-0645">Protease</keyword>
<comment type="similarity">
    <text evidence="1">Belongs to the peptidase C48 family.</text>
</comment>
<proteinExistence type="inferred from homology"/>
<feature type="domain" description="Ubiquitin-like protease family profile" evidence="4">
    <location>
        <begin position="1"/>
        <end position="124"/>
    </location>
</feature>
<evidence type="ECO:0000256" key="3">
    <source>
        <dbReference type="ARBA" id="ARBA00022801"/>
    </source>
</evidence>
<accession>R0G1Z4</accession>
<dbReference type="GO" id="GO:0008234">
    <property type="term" value="F:cysteine-type peptidase activity"/>
    <property type="evidence" value="ECO:0007669"/>
    <property type="project" value="InterPro"/>
</dbReference>
<dbReference type="Pfam" id="PF02902">
    <property type="entry name" value="Peptidase_C48"/>
    <property type="match status" value="1"/>
</dbReference>
<name>R0G1Z4_9BRAS</name>
<dbReference type="Proteomes" id="UP000029121">
    <property type="component" value="Unassembled WGS sequence"/>
</dbReference>
<dbReference type="SUPFAM" id="SSF54001">
    <property type="entry name" value="Cysteine proteinases"/>
    <property type="match status" value="1"/>
</dbReference>
<dbReference type="PROSITE" id="PS50600">
    <property type="entry name" value="ULP_PROTEASE"/>
    <property type="match status" value="1"/>
</dbReference>
<protein>
    <recommendedName>
        <fullName evidence="4">Ubiquitin-like protease family profile domain-containing protein</fullName>
    </recommendedName>
</protein>
<sequence length="138" mass="15379">MNGKMPQDQPTGLKWIEDVGKLYLVLQTGGDHWITLEADLRRSHIDVYDSIVGQVTPESEAKIMNSVKPFAQMLPAMLNALVPAEIRPHSKAMFSFRRKSISKVPQNRNPGDCGVYSLKYVECLALGVSFDGLCDENI</sequence>
<keyword evidence="6" id="KW-1185">Reference proteome</keyword>
<organism evidence="5 6">
    <name type="scientific">Capsella rubella</name>
    <dbReference type="NCBI Taxonomy" id="81985"/>
    <lineage>
        <taxon>Eukaryota</taxon>
        <taxon>Viridiplantae</taxon>
        <taxon>Streptophyta</taxon>
        <taxon>Embryophyta</taxon>
        <taxon>Tracheophyta</taxon>
        <taxon>Spermatophyta</taxon>
        <taxon>Magnoliopsida</taxon>
        <taxon>eudicotyledons</taxon>
        <taxon>Gunneridae</taxon>
        <taxon>Pentapetalae</taxon>
        <taxon>rosids</taxon>
        <taxon>malvids</taxon>
        <taxon>Brassicales</taxon>
        <taxon>Brassicaceae</taxon>
        <taxon>Camelineae</taxon>
        <taxon>Capsella</taxon>
    </lineage>
</organism>
<dbReference type="KEGG" id="crb:17890066"/>